<feature type="non-terminal residue" evidence="2">
    <location>
        <position position="137"/>
    </location>
</feature>
<keyword evidence="3" id="KW-1185">Reference proteome</keyword>
<accession>A0A0B1TD64</accession>
<dbReference type="InterPro" id="IPR035940">
    <property type="entry name" value="CAP_sf"/>
</dbReference>
<sequence>MTECGNSEVTSTLKTHFLDTHNQRRGQLASGSLTDAYGGITLPKAKDMCELIWNCDLEKQAIDYVRKCPTDTDTTLNDQSPGENFYRISSADLPYYRDGIKKAVTEWWKVYRWYNTPGTSATFLSSHANSPVSSYTR</sequence>
<dbReference type="Pfam" id="PF00188">
    <property type="entry name" value="CAP"/>
    <property type="match status" value="1"/>
</dbReference>
<dbReference type="InterPro" id="IPR014044">
    <property type="entry name" value="CAP_dom"/>
</dbReference>
<name>A0A0B1TD64_OESDE</name>
<dbReference type="CDD" id="cd05380">
    <property type="entry name" value="CAP_euk"/>
    <property type="match status" value="1"/>
</dbReference>
<reference evidence="2 3" key="1">
    <citation type="submission" date="2014-03" db="EMBL/GenBank/DDBJ databases">
        <title>Draft genome of the hookworm Oesophagostomum dentatum.</title>
        <authorList>
            <person name="Mitreva M."/>
        </authorList>
    </citation>
    <scope>NUCLEOTIDE SEQUENCE [LARGE SCALE GENOMIC DNA]</scope>
    <source>
        <strain evidence="2 3">OD-Hann</strain>
    </source>
</reference>
<proteinExistence type="predicted"/>
<evidence type="ECO:0000313" key="3">
    <source>
        <dbReference type="Proteomes" id="UP000053660"/>
    </source>
</evidence>
<dbReference type="Gene3D" id="3.40.33.10">
    <property type="entry name" value="CAP"/>
    <property type="match status" value="1"/>
</dbReference>
<dbReference type="OrthoDB" id="5874910at2759"/>
<dbReference type="SUPFAM" id="SSF55797">
    <property type="entry name" value="PR-1-like"/>
    <property type="match status" value="1"/>
</dbReference>
<feature type="domain" description="SCP" evidence="1">
    <location>
        <begin position="12"/>
        <end position="137"/>
    </location>
</feature>
<evidence type="ECO:0000313" key="2">
    <source>
        <dbReference type="EMBL" id="KHJ93300.1"/>
    </source>
</evidence>
<dbReference type="AlphaFoldDB" id="A0A0B1TD64"/>
<evidence type="ECO:0000259" key="1">
    <source>
        <dbReference type="SMART" id="SM00198"/>
    </source>
</evidence>
<protein>
    <submittedName>
        <fullName evidence="2">SCP-like protein</fullName>
    </submittedName>
</protein>
<gene>
    <name evidence="2" type="ORF">OESDEN_06793</name>
</gene>
<organism evidence="2 3">
    <name type="scientific">Oesophagostomum dentatum</name>
    <name type="common">Nodular worm</name>
    <dbReference type="NCBI Taxonomy" id="61180"/>
    <lineage>
        <taxon>Eukaryota</taxon>
        <taxon>Metazoa</taxon>
        <taxon>Ecdysozoa</taxon>
        <taxon>Nematoda</taxon>
        <taxon>Chromadorea</taxon>
        <taxon>Rhabditida</taxon>
        <taxon>Rhabditina</taxon>
        <taxon>Rhabditomorpha</taxon>
        <taxon>Strongyloidea</taxon>
        <taxon>Strongylidae</taxon>
        <taxon>Oesophagostomum</taxon>
    </lineage>
</organism>
<dbReference type="EMBL" id="KN550842">
    <property type="protein sequence ID" value="KHJ93300.1"/>
    <property type="molecule type" value="Genomic_DNA"/>
</dbReference>
<dbReference type="SMART" id="SM00198">
    <property type="entry name" value="SCP"/>
    <property type="match status" value="1"/>
</dbReference>
<dbReference type="Proteomes" id="UP000053660">
    <property type="component" value="Unassembled WGS sequence"/>
</dbReference>